<comment type="caution">
    <text evidence="1">The sequence shown here is derived from an EMBL/GenBank/DDBJ whole genome shotgun (WGS) entry which is preliminary data.</text>
</comment>
<protein>
    <recommendedName>
        <fullName evidence="3">GTPase</fullName>
    </recommendedName>
</protein>
<dbReference type="EMBL" id="QBML01000025">
    <property type="protein sequence ID" value="PZO38182.1"/>
    <property type="molecule type" value="Genomic_DNA"/>
</dbReference>
<evidence type="ECO:0000313" key="1">
    <source>
        <dbReference type="EMBL" id="PZO38182.1"/>
    </source>
</evidence>
<dbReference type="SUPFAM" id="SSF158682">
    <property type="entry name" value="TerB-like"/>
    <property type="match status" value="1"/>
</dbReference>
<reference evidence="1 2" key="2">
    <citation type="submission" date="2018-06" db="EMBL/GenBank/DDBJ databases">
        <title>Metagenomic assembly of (sub)arctic Cyanobacteria and their associated microbiome from non-axenic cultures.</title>
        <authorList>
            <person name="Baurain D."/>
        </authorList>
    </citation>
    <scope>NUCLEOTIDE SEQUENCE [LARGE SCALE GENOMIC DNA]</scope>
    <source>
        <strain evidence="1">ULC066bin1</strain>
    </source>
</reference>
<dbReference type="Gene3D" id="1.10.3680.10">
    <property type="entry name" value="TerB-like"/>
    <property type="match status" value="1"/>
</dbReference>
<dbReference type="AlphaFoldDB" id="A0A2W4W0W3"/>
<sequence>MSAVNQQEVLASFKVLVSMAKADGKLLEEEFTSLADTFEEIHLPEGVTVDRLLNEDDEPIDTLLAQITSDIAQEMVYQSAYAMANIDGEYSPEEQALLEKIGKTFTNSKLWGKQEWLETLERRSTRLSISEQISQIDDPEKRAVEVENAITDTCFLNAVLGAFPLPGIAIAFDMLIYWNQLDLAQTIGQSWGYDRDKENLRKALFGSLGITGTRIAVSNLAKLVPVFGMVVGATTAFASTWALGKVANEYFASGGEMDAFSLRQAFKKAKKEGEAVYKTKADEITAKKQAIEPVVQLLNEELKAGSISPEEYQIKIKELL</sequence>
<evidence type="ECO:0008006" key="3">
    <source>
        <dbReference type="Google" id="ProtNLM"/>
    </source>
</evidence>
<name>A0A2W4W0W3_9CYAN</name>
<evidence type="ECO:0000313" key="2">
    <source>
        <dbReference type="Proteomes" id="UP000249467"/>
    </source>
</evidence>
<gene>
    <name evidence="1" type="ORF">DCF19_17080</name>
</gene>
<dbReference type="InterPro" id="IPR029024">
    <property type="entry name" value="TerB-like"/>
</dbReference>
<organism evidence="1 2">
    <name type="scientific">Pseudanabaena frigida</name>
    <dbReference type="NCBI Taxonomy" id="945775"/>
    <lineage>
        <taxon>Bacteria</taxon>
        <taxon>Bacillati</taxon>
        <taxon>Cyanobacteriota</taxon>
        <taxon>Cyanophyceae</taxon>
        <taxon>Pseudanabaenales</taxon>
        <taxon>Pseudanabaenaceae</taxon>
        <taxon>Pseudanabaena</taxon>
    </lineage>
</organism>
<reference evidence="1 2" key="1">
    <citation type="submission" date="2018-04" db="EMBL/GenBank/DDBJ databases">
        <authorList>
            <person name="Go L.Y."/>
            <person name="Mitchell J.A."/>
        </authorList>
    </citation>
    <scope>NUCLEOTIDE SEQUENCE [LARGE SCALE GENOMIC DNA]</scope>
    <source>
        <strain evidence="1">ULC066bin1</strain>
    </source>
</reference>
<dbReference type="CDD" id="cd07177">
    <property type="entry name" value="terB_like"/>
    <property type="match status" value="1"/>
</dbReference>
<accession>A0A2W4W0W3</accession>
<proteinExistence type="predicted"/>
<dbReference type="Proteomes" id="UP000249467">
    <property type="component" value="Unassembled WGS sequence"/>
</dbReference>